<keyword evidence="1" id="KW-0812">Transmembrane</keyword>
<feature type="transmembrane region" description="Helical" evidence="1">
    <location>
        <begin position="63"/>
        <end position="86"/>
    </location>
</feature>
<keyword evidence="3" id="KW-1185">Reference proteome</keyword>
<gene>
    <name evidence="2" type="ORF">O3M35_006049</name>
</gene>
<name>A0AAW1DEF9_9HEMI</name>
<keyword evidence="1" id="KW-1133">Transmembrane helix</keyword>
<protein>
    <submittedName>
        <fullName evidence="2">Uncharacterized protein</fullName>
    </submittedName>
</protein>
<sequence length="97" mass="10985">MHRCEDLPPMKHGNLVCTAAALPSSSNLPTNNSCVNWNQYYTDCKPQGSNPFQGTISFDNIGLAWVAIFLVSLVFLCFIFLFFITFKTVEFKVMIRL</sequence>
<accession>A0AAW1DEF9</accession>
<organism evidence="2 3">
    <name type="scientific">Rhynocoris fuscipes</name>
    <dbReference type="NCBI Taxonomy" id="488301"/>
    <lineage>
        <taxon>Eukaryota</taxon>
        <taxon>Metazoa</taxon>
        <taxon>Ecdysozoa</taxon>
        <taxon>Arthropoda</taxon>
        <taxon>Hexapoda</taxon>
        <taxon>Insecta</taxon>
        <taxon>Pterygota</taxon>
        <taxon>Neoptera</taxon>
        <taxon>Paraneoptera</taxon>
        <taxon>Hemiptera</taxon>
        <taxon>Heteroptera</taxon>
        <taxon>Panheteroptera</taxon>
        <taxon>Cimicomorpha</taxon>
        <taxon>Reduviidae</taxon>
        <taxon>Harpactorinae</taxon>
        <taxon>Harpactorini</taxon>
        <taxon>Rhynocoris</taxon>
    </lineage>
</organism>
<evidence type="ECO:0000313" key="2">
    <source>
        <dbReference type="EMBL" id="KAK9508508.1"/>
    </source>
</evidence>
<dbReference type="EMBL" id="JAPXFL010000003">
    <property type="protein sequence ID" value="KAK9508508.1"/>
    <property type="molecule type" value="Genomic_DNA"/>
</dbReference>
<comment type="caution">
    <text evidence="2">The sequence shown here is derived from an EMBL/GenBank/DDBJ whole genome shotgun (WGS) entry which is preliminary data.</text>
</comment>
<evidence type="ECO:0000313" key="3">
    <source>
        <dbReference type="Proteomes" id="UP001461498"/>
    </source>
</evidence>
<keyword evidence="1" id="KW-0472">Membrane</keyword>
<evidence type="ECO:0000256" key="1">
    <source>
        <dbReference type="SAM" id="Phobius"/>
    </source>
</evidence>
<reference evidence="2 3" key="1">
    <citation type="submission" date="2022-12" db="EMBL/GenBank/DDBJ databases">
        <title>Chromosome-level genome assembly of true bugs.</title>
        <authorList>
            <person name="Ma L."/>
            <person name="Li H."/>
        </authorList>
    </citation>
    <scope>NUCLEOTIDE SEQUENCE [LARGE SCALE GENOMIC DNA]</scope>
    <source>
        <strain evidence="2">Lab_2022b</strain>
    </source>
</reference>
<dbReference type="AlphaFoldDB" id="A0AAW1DEF9"/>
<dbReference type="Proteomes" id="UP001461498">
    <property type="component" value="Unassembled WGS sequence"/>
</dbReference>
<proteinExistence type="predicted"/>